<proteinExistence type="predicted"/>
<evidence type="ECO:0000259" key="3">
    <source>
        <dbReference type="Pfam" id="PF10099"/>
    </source>
</evidence>
<keyword evidence="2" id="KW-0812">Transmembrane</keyword>
<organism evidence="4 5">
    <name type="scientific">Flaviflexus salsibiostraticola</name>
    <dbReference type="NCBI Taxonomy" id="1282737"/>
    <lineage>
        <taxon>Bacteria</taxon>
        <taxon>Bacillati</taxon>
        <taxon>Actinomycetota</taxon>
        <taxon>Actinomycetes</taxon>
        <taxon>Actinomycetales</taxon>
        <taxon>Actinomycetaceae</taxon>
        <taxon>Flaviflexus</taxon>
    </lineage>
</organism>
<dbReference type="GO" id="GO:0005886">
    <property type="term" value="C:plasma membrane"/>
    <property type="evidence" value="ECO:0007669"/>
    <property type="project" value="InterPro"/>
</dbReference>
<evidence type="ECO:0000256" key="1">
    <source>
        <dbReference type="SAM" id="Coils"/>
    </source>
</evidence>
<dbReference type="GO" id="GO:0006417">
    <property type="term" value="P:regulation of translation"/>
    <property type="evidence" value="ECO:0007669"/>
    <property type="project" value="TreeGrafter"/>
</dbReference>
<dbReference type="RefSeq" id="WP_126040123.1">
    <property type="nucleotide sequence ID" value="NZ_CP034438.1"/>
</dbReference>
<keyword evidence="2" id="KW-1133">Transmembrane helix</keyword>
<dbReference type="Proteomes" id="UP000270021">
    <property type="component" value="Chromosome"/>
</dbReference>
<feature type="coiled-coil region" evidence="1">
    <location>
        <begin position="124"/>
        <end position="151"/>
    </location>
</feature>
<dbReference type="KEGG" id="fsl:EJO69_05810"/>
<keyword evidence="1" id="KW-0175">Coiled coil</keyword>
<dbReference type="InterPro" id="IPR051474">
    <property type="entry name" value="Anti-sigma-K/W_factor"/>
</dbReference>
<keyword evidence="5" id="KW-1185">Reference proteome</keyword>
<dbReference type="InterPro" id="IPR018764">
    <property type="entry name" value="RskA_C"/>
</dbReference>
<evidence type="ECO:0000313" key="5">
    <source>
        <dbReference type="Proteomes" id="UP000270021"/>
    </source>
</evidence>
<dbReference type="AlphaFoldDB" id="A0A3S8Z8K6"/>
<keyword evidence="2" id="KW-0472">Membrane</keyword>
<sequence>MIDREHLAAGLVFGGLAPDEESLALALEERDPDFALLVADYSETASALALSDVPERPSDEITARILSIPEETALPRAIDESPKPTGGGVVSLDEFRRESSKWKRISLALAGVGAAASVAFAAVVVGLIDDRDELRSQVEAIQTERTELDRLMEAEDLSIAEATLPGDESARITVMASVDEGLIRVQTANVTIPEDQDMQMWLISGDGATPMGVIDPAHPGVESLPIPASAELGFTMEPKGGSDELEGPPVVSIKL</sequence>
<protein>
    <submittedName>
        <fullName evidence="4">Anti-sigma factor</fullName>
    </submittedName>
</protein>
<dbReference type="OrthoDB" id="153510at2"/>
<evidence type="ECO:0000313" key="4">
    <source>
        <dbReference type="EMBL" id="AZN29871.1"/>
    </source>
</evidence>
<feature type="domain" description="Anti-sigma K factor RskA C-terminal" evidence="3">
    <location>
        <begin position="115"/>
        <end position="243"/>
    </location>
</feature>
<dbReference type="EMBL" id="CP034438">
    <property type="protein sequence ID" value="AZN29871.1"/>
    <property type="molecule type" value="Genomic_DNA"/>
</dbReference>
<dbReference type="PANTHER" id="PTHR37461:SF1">
    <property type="entry name" value="ANTI-SIGMA-K FACTOR RSKA"/>
    <property type="match status" value="1"/>
</dbReference>
<gene>
    <name evidence="4" type="ORF">EJO69_05810</name>
</gene>
<name>A0A3S8Z8K6_9ACTO</name>
<feature type="transmembrane region" description="Helical" evidence="2">
    <location>
        <begin position="105"/>
        <end position="128"/>
    </location>
</feature>
<accession>A0A3S8Z8K6</accession>
<evidence type="ECO:0000256" key="2">
    <source>
        <dbReference type="SAM" id="Phobius"/>
    </source>
</evidence>
<dbReference type="GO" id="GO:0016989">
    <property type="term" value="F:sigma factor antagonist activity"/>
    <property type="evidence" value="ECO:0007669"/>
    <property type="project" value="TreeGrafter"/>
</dbReference>
<dbReference type="Pfam" id="PF10099">
    <property type="entry name" value="RskA_C"/>
    <property type="match status" value="1"/>
</dbReference>
<dbReference type="PANTHER" id="PTHR37461">
    <property type="entry name" value="ANTI-SIGMA-K FACTOR RSKA"/>
    <property type="match status" value="1"/>
</dbReference>
<reference evidence="4 5" key="1">
    <citation type="submission" date="2018-12" db="EMBL/GenBank/DDBJ databases">
        <title>Complete genome sequence of Flaviflexus salsibiostraticola KCTC 33148.</title>
        <authorList>
            <person name="Bae J.-W."/>
        </authorList>
    </citation>
    <scope>NUCLEOTIDE SEQUENCE [LARGE SCALE GENOMIC DNA]</scope>
    <source>
        <strain evidence="4 5">KCTC 33148</strain>
    </source>
</reference>